<organism evidence="1 2">
    <name type="scientific">Dallia pectoralis</name>
    <name type="common">Alaska blackfish</name>
    <dbReference type="NCBI Taxonomy" id="75939"/>
    <lineage>
        <taxon>Eukaryota</taxon>
        <taxon>Metazoa</taxon>
        <taxon>Chordata</taxon>
        <taxon>Craniata</taxon>
        <taxon>Vertebrata</taxon>
        <taxon>Euteleostomi</taxon>
        <taxon>Actinopterygii</taxon>
        <taxon>Neopterygii</taxon>
        <taxon>Teleostei</taxon>
        <taxon>Protacanthopterygii</taxon>
        <taxon>Esociformes</taxon>
        <taxon>Umbridae</taxon>
        <taxon>Dallia</taxon>
    </lineage>
</organism>
<name>A0ACC2G1A9_DALPE</name>
<proteinExistence type="predicted"/>
<feature type="non-terminal residue" evidence="1">
    <location>
        <position position="100"/>
    </location>
</feature>
<evidence type="ECO:0000313" key="2">
    <source>
        <dbReference type="Proteomes" id="UP001157502"/>
    </source>
</evidence>
<accession>A0ACC2G1A9</accession>
<sequence length="100" mass="10880">MQDVYLSEDTCRNGSVIRLLCPSQTAVCVVNQNTGFLNATFTDNYNVTKMGLSVSGDKWGSYNFWIGLTLAVMSAFLIGGSVMLKKKALLRLAGNGHKRA</sequence>
<reference evidence="1" key="1">
    <citation type="submission" date="2021-05" db="EMBL/GenBank/DDBJ databases">
        <authorList>
            <person name="Pan Q."/>
            <person name="Jouanno E."/>
            <person name="Zahm M."/>
            <person name="Klopp C."/>
            <person name="Cabau C."/>
            <person name="Louis A."/>
            <person name="Berthelot C."/>
            <person name="Parey E."/>
            <person name="Roest Crollius H."/>
            <person name="Montfort J."/>
            <person name="Robinson-Rechavi M."/>
            <person name="Bouchez O."/>
            <person name="Lampietro C."/>
            <person name="Lopez Roques C."/>
            <person name="Donnadieu C."/>
            <person name="Postlethwait J."/>
            <person name="Bobe J."/>
            <person name="Dillon D."/>
            <person name="Chandos A."/>
            <person name="von Hippel F."/>
            <person name="Guiguen Y."/>
        </authorList>
    </citation>
    <scope>NUCLEOTIDE SEQUENCE</scope>
    <source>
        <strain evidence="1">YG-Jan2019</strain>
    </source>
</reference>
<keyword evidence="2" id="KW-1185">Reference proteome</keyword>
<dbReference type="Proteomes" id="UP001157502">
    <property type="component" value="Chromosome 19"/>
</dbReference>
<dbReference type="EMBL" id="CM055746">
    <property type="protein sequence ID" value="KAJ7997330.1"/>
    <property type="molecule type" value="Genomic_DNA"/>
</dbReference>
<comment type="caution">
    <text evidence="1">The sequence shown here is derived from an EMBL/GenBank/DDBJ whole genome shotgun (WGS) entry which is preliminary data.</text>
</comment>
<protein>
    <submittedName>
        <fullName evidence="1">Uncharacterized protein</fullName>
    </submittedName>
</protein>
<evidence type="ECO:0000313" key="1">
    <source>
        <dbReference type="EMBL" id="KAJ7997330.1"/>
    </source>
</evidence>
<gene>
    <name evidence="1" type="ORF">DPEC_G00227850</name>
</gene>